<dbReference type="AlphaFoldDB" id="A0A2P5FJM2"/>
<sequence>MKGYYGLAHGPARPDPRAGPAQPTYRIARGLGYATIFLRWARPDRSTKIIGWASAACSPRWACLKWARPGRARLGGPFLHF</sequence>
<name>A0A2P5FJM2_TREOI</name>
<gene>
    <name evidence="2" type="ORF">TorRG33x02_063100</name>
</gene>
<dbReference type="EMBL" id="JXTC01000028">
    <property type="protein sequence ID" value="PON97995.1"/>
    <property type="molecule type" value="Genomic_DNA"/>
</dbReference>
<evidence type="ECO:0000256" key="1">
    <source>
        <dbReference type="SAM" id="MobiDB-lite"/>
    </source>
</evidence>
<dbReference type="InParanoid" id="A0A2P5FJM2"/>
<dbReference type="Proteomes" id="UP000237000">
    <property type="component" value="Unassembled WGS sequence"/>
</dbReference>
<protein>
    <submittedName>
        <fullName evidence="2">Uncharacterized protein</fullName>
    </submittedName>
</protein>
<evidence type="ECO:0000313" key="3">
    <source>
        <dbReference type="Proteomes" id="UP000237000"/>
    </source>
</evidence>
<organism evidence="2 3">
    <name type="scientific">Trema orientale</name>
    <name type="common">Charcoal tree</name>
    <name type="synonym">Celtis orientalis</name>
    <dbReference type="NCBI Taxonomy" id="63057"/>
    <lineage>
        <taxon>Eukaryota</taxon>
        <taxon>Viridiplantae</taxon>
        <taxon>Streptophyta</taxon>
        <taxon>Embryophyta</taxon>
        <taxon>Tracheophyta</taxon>
        <taxon>Spermatophyta</taxon>
        <taxon>Magnoliopsida</taxon>
        <taxon>eudicotyledons</taxon>
        <taxon>Gunneridae</taxon>
        <taxon>Pentapetalae</taxon>
        <taxon>rosids</taxon>
        <taxon>fabids</taxon>
        <taxon>Rosales</taxon>
        <taxon>Cannabaceae</taxon>
        <taxon>Trema</taxon>
    </lineage>
</organism>
<comment type="caution">
    <text evidence="2">The sequence shown here is derived from an EMBL/GenBank/DDBJ whole genome shotgun (WGS) entry which is preliminary data.</text>
</comment>
<feature type="region of interest" description="Disordered" evidence="1">
    <location>
        <begin position="1"/>
        <end position="21"/>
    </location>
</feature>
<accession>A0A2P5FJM2</accession>
<proteinExistence type="predicted"/>
<keyword evidence="3" id="KW-1185">Reference proteome</keyword>
<reference evidence="3" key="1">
    <citation type="submission" date="2016-06" db="EMBL/GenBank/DDBJ databases">
        <title>Parallel loss of symbiosis genes in relatives of nitrogen-fixing non-legume Parasponia.</title>
        <authorList>
            <person name="Van Velzen R."/>
            <person name="Holmer R."/>
            <person name="Bu F."/>
            <person name="Rutten L."/>
            <person name="Van Zeijl A."/>
            <person name="Liu W."/>
            <person name="Santuari L."/>
            <person name="Cao Q."/>
            <person name="Sharma T."/>
            <person name="Shen D."/>
            <person name="Roswanjaya Y."/>
            <person name="Wardhani T."/>
            <person name="Kalhor M.S."/>
            <person name="Jansen J."/>
            <person name="Van den Hoogen J."/>
            <person name="Gungor B."/>
            <person name="Hartog M."/>
            <person name="Hontelez J."/>
            <person name="Verver J."/>
            <person name="Yang W.-C."/>
            <person name="Schijlen E."/>
            <person name="Repin R."/>
            <person name="Schilthuizen M."/>
            <person name="Schranz E."/>
            <person name="Heidstra R."/>
            <person name="Miyata K."/>
            <person name="Fedorova E."/>
            <person name="Kohlen W."/>
            <person name="Bisseling T."/>
            <person name="Smit S."/>
            <person name="Geurts R."/>
        </authorList>
    </citation>
    <scope>NUCLEOTIDE SEQUENCE [LARGE SCALE GENOMIC DNA]</scope>
    <source>
        <strain evidence="3">cv. RG33-2</strain>
    </source>
</reference>
<evidence type="ECO:0000313" key="2">
    <source>
        <dbReference type="EMBL" id="PON97995.1"/>
    </source>
</evidence>